<reference evidence="3" key="1">
    <citation type="journal article" date="2019" name="Int. J. Syst. Evol. Microbiol.">
        <title>The Global Catalogue of Microorganisms (GCM) 10K type strain sequencing project: providing services to taxonomists for standard genome sequencing and annotation.</title>
        <authorList>
            <consortium name="The Broad Institute Genomics Platform"/>
            <consortium name="The Broad Institute Genome Sequencing Center for Infectious Disease"/>
            <person name="Wu L."/>
            <person name="Ma J."/>
        </authorList>
    </citation>
    <scope>NUCLEOTIDE SEQUENCE [LARGE SCALE GENOMIC DNA]</scope>
    <source>
        <strain evidence="3">JCM 4594</strain>
    </source>
</reference>
<dbReference type="Proteomes" id="UP000600946">
    <property type="component" value="Unassembled WGS sequence"/>
</dbReference>
<evidence type="ECO:0000256" key="1">
    <source>
        <dbReference type="SAM" id="Phobius"/>
    </source>
</evidence>
<evidence type="ECO:0008006" key="4">
    <source>
        <dbReference type="Google" id="ProtNLM"/>
    </source>
</evidence>
<feature type="transmembrane region" description="Helical" evidence="1">
    <location>
        <begin position="266"/>
        <end position="285"/>
    </location>
</feature>
<dbReference type="RefSeq" id="WP_161244294.1">
    <property type="nucleotide sequence ID" value="NZ_BMUU01000001.1"/>
</dbReference>
<keyword evidence="3" id="KW-1185">Reference proteome</keyword>
<sequence>MFRTPPNNGFPRTASAAAHLRLFVLVGVVTVLVTRAFLALTDYPKLGGGAGNGGLHISHMLWGGLLMLVGLLVMLVFSGVASRRRGALTGGVGFGLFIDEVGKLVATDGYFYRPAPGLIYLSFVALTGLAWWVARRARTDRQEAPEAFRAACAVDIALQGLRRGLTARERCEALSRLRGTDAPPTAVDVALAALIEAVPERPARERAPHHELLERARVWASARVAQLVLHRRLVHLVAWGTTLQAAVLLVAVAVEGLTGGLDGETQWTAIAGALACSLASLVLSLRGAAQLLRDGEAALRTLRAALLVDLLVGQVFKFTINQFSGVTDWLVSLALLYLLCQVAPQLTHRQAASPQGVEGIGDALHATTRQTA</sequence>
<name>A0ABQ2ZLQ0_9ACTN</name>
<dbReference type="EMBL" id="BMUU01000001">
    <property type="protein sequence ID" value="GGY17016.1"/>
    <property type="molecule type" value="Genomic_DNA"/>
</dbReference>
<evidence type="ECO:0000313" key="3">
    <source>
        <dbReference type="Proteomes" id="UP000600946"/>
    </source>
</evidence>
<organism evidence="2 3">
    <name type="scientific">Streptomyces xanthochromogenes</name>
    <dbReference type="NCBI Taxonomy" id="67384"/>
    <lineage>
        <taxon>Bacteria</taxon>
        <taxon>Bacillati</taxon>
        <taxon>Actinomycetota</taxon>
        <taxon>Actinomycetes</taxon>
        <taxon>Kitasatosporales</taxon>
        <taxon>Streptomycetaceae</taxon>
        <taxon>Streptomyces</taxon>
    </lineage>
</organism>
<protein>
    <recommendedName>
        <fullName evidence="4">Integral membrane protein</fullName>
    </recommendedName>
</protein>
<proteinExistence type="predicted"/>
<feature type="transmembrane region" description="Helical" evidence="1">
    <location>
        <begin position="118"/>
        <end position="134"/>
    </location>
</feature>
<accession>A0ABQ2ZLQ0</accession>
<comment type="caution">
    <text evidence="2">The sequence shown here is derived from an EMBL/GenBank/DDBJ whole genome shotgun (WGS) entry which is preliminary data.</text>
</comment>
<feature type="transmembrane region" description="Helical" evidence="1">
    <location>
        <begin position="87"/>
        <end position="106"/>
    </location>
</feature>
<evidence type="ECO:0000313" key="2">
    <source>
        <dbReference type="EMBL" id="GGY17016.1"/>
    </source>
</evidence>
<keyword evidence="1" id="KW-0812">Transmembrane</keyword>
<feature type="transmembrane region" description="Helical" evidence="1">
    <location>
        <begin position="20"/>
        <end position="40"/>
    </location>
</feature>
<keyword evidence="1" id="KW-1133">Transmembrane helix</keyword>
<gene>
    <name evidence="2" type="ORF">GCM10010326_06520</name>
</gene>
<feature type="transmembrane region" description="Helical" evidence="1">
    <location>
        <begin position="233"/>
        <end position="254"/>
    </location>
</feature>
<feature type="transmembrane region" description="Helical" evidence="1">
    <location>
        <begin position="60"/>
        <end position="80"/>
    </location>
</feature>
<dbReference type="GeneID" id="96288674"/>
<keyword evidence="1" id="KW-0472">Membrane</keyword>